<evidence type="ECO:0000313" key="7">
    <source>
        <dbReference type="EMBL" id="CDZ82806.1"/>
    </source>
</evidence>
<comment type="pathway">
    <text evidence="1">Cofactor biosynthesis; adenosylcobalamin biosynthesis.</text>
</comment>
<protein>
    <submittedName>
        <fullName evidence="7">Cobalt-precorrin-6Y C(5)-methyltransferase</fullName>
    </submittedName>
</protein>
<dbReference type="InterPro" id="IPR035996">
    <property type="entry name" value="4pyrrol_Methylase_sf"/>
</dbReference>
<dbReference type="InterPro" id="IPR050714">
    <property type="entry name" value="Cobalamin_biosynth_MTase"/>
</dbReference>
<evidence type="ECO:0000256" key="5">
    <source>
        <dbReference type="ARBA" id="ARBA00022691"/>
    </source>
</evidence>
<dbReference type="Gene3D" id="3.40.1010.10">
    <property type="entry name" value="Cobalt-precorrin-4 Transmethylase, Domain 1"/>
    <property type="match status" value="1"/>
</dbReference>
<dbReference type="InterPro" id="IPR012818">
    <property type="entry name" value="CbiE"/>
</dbReference>
<dbReference type="UniPathway" id="UPA00148"/>
<dbReference type="NCBIfam" id="TIGR02467">
    <property type="entry name" value="CbiE"/>
    <property type="match status" value="1"/>
</dbReference>
<organism evidence="7">
    <name type="scientific">Citrobacter koseri</name>
    <name type="common">Citrobacter diversus</name>
    <dbReference type="NCBI Taxonomy" id="545"/>
    <lineage>
        <taxon>Bacteria</taxon>
        <taxon>Pseudomonadati</taxon>
        <taxon>Pseudomonadota</taxon>
        <taxon>Gammaproteobacteria</taxon>
        <taxon>Enterobacterales</taxon>
        <taxon>Enterobacteriaceae</taxon>
        <taxon>Citrobacter</taxon>
    </lineage>
</organism>
<reference evidence="7" key="1">
    <citation type="submission" date="2014-06" db="EMBL/GenBank/DDBJ databases">
        <authorList>
            <person name="Urmite Genomes Urmite Genomes"/>
        </authorList>
    </citation>
    <scope>NUCLEOTIDE SEQUENCE</scope>
</reference>
<dbReference type="SUPFAM" id="SSF53790">
    <property type="entry name" value="Tetrapyrrole methylase"/>
    <property type="match status" value="1"/>
</dbReference>
<keyword evidence="2" id="KW-0169">Cobalamin biosynthesis</keyword>
<accession>A0A078LCH5</accession>
<dbReference type="InterPro" id="IPR014777">
    <property type="entry name" value="4pyrrole_Mease_sub1"/>
</dbReference>
<dbReference type="NCBIfam" id="NF004454">
    <property type="entry name" value="PRK05787.1-1"/>
    <property type="match status" value="1"/>
</dbReference>
<dbReference type="AlphaFoldDB" id="A0A078LCH5"/>
<gene>
    <name evidence="7" type="ORF">BN1086_00895</name>
</gene>
<dbReference type="PANTHER" id="PTHR43182:SF1">
    <property type="entry name" value="COBALT-PRECORRIN-7 C(5)-METHYLTRANSFERASE"/>
    <property type="match status" value="1"/>
</dbReference>
<evidence type="ECO:0000256" key="3">
    <source>
        <dbReference type="ARBA" id="ARBA00022603"/>
    </source>
</evidence>
<dbReference type="EMBL" id="LK931336">
    <property type="protein sequence ID" value="CDZ82806.1"/>
    <property type="molecule type" value="Genomic_DNA"/>
</dbReference>
<keyword evidence="5" id="KW-0949">S-adenosyl-L-methionine</keyword>
<dbReference type="Gene3D" id="3.30.950.10">
    <property type="entry name" value="Methyltransferase, Cobalt-precorrin-4 Transmethylase, Domain 2"/>
    <property type="match status" value="1"/>
</dbReference>
<dbReference type="GO" id="GO:0008276">
    <property type="term" value="F:protein methyltransferase activity"/>
    <property type="evidence" value="ECO:0007669"/>
    <property type="project" value="InterPro"/>
</dbReference>
<evidence type="ECO:0000259" key="6">
    <source>
        <dbReference type="Pfam" id="PF00590"/>
    </source>
</evidence>
<proteinExistence type="predicted"/>
<dbReference type="PANTHER" id="PTHR43182">
    <property type="entry name" value="COBALT-PRECORRIN-6B C(15)-METHYLTRANSFERASE (DECARBOXYLATING)"/>
    <property type="match status" value="1"/>
</dbReference>
<evidence type="ECO:0000256" key="4">
    <source>
        <dbReference type="ARBA" id="ARBA00022679"/>
    </source>
</evidence>
<dbReference type="GO" id="GO:0009236">
    <property type="term" value="P:cobalamin biosynthetic process"/>
    <property type="evidence" value="ECO:0007669"/>
    <property type="project" value="UniProtKB-UniPathway"/>
</dbReference>
<dbReference type="CDD" id="cd11644">
    <property type="entry name" value="Precorrin-6Y-MT"/>
    <property type="match status" value="1"/>
</dbReference>
<feature type="domain" description="Tetrapyrrole methylase" evidence="6">
    <location>
        <begin position="1"/>
        <end position="181"/>
    </location>
</feature>
<keyword evidence="4 7" id="KW-0808">Transferase</keyword>
<sequence length="201" mass="22239">MLTVVGMGPAGLHLMTPAAREAVADADVLVGGKRHLLQFPAFTGEQFVLGANIAELLNWIAGQQDKRIVVLASGDPLFYGIGTRMVAHFGIERVRIIPGISAVQYLCAQSGIDMNDMWLTSSHGRSVCFDELARHRKVAMVTDARCGPREIATQLMARDKGHRWMVIGENLAMENERIHWLRVSEVNADYDMNAVVILDER</sequence>
<keyword evidence="3 7" id="KW-0489">Methyltransferase</keyword>
<dbReference type="PATRIC" id="fig|545.11.peg.3928"/>
<dbReference type="RefSeq" id="WP_047462737.1">
    <property type="nucleotide sequence ID" value="NZ_AP023452.1"/>
</dbReference>
<dbReference type="GO" id="GO:0032259">
    <property type="term" value="P:methylation"/>
    <property type="evidence" value="ECO:0007669"/>
    <property type="project" value="UniProtKB-KW"/>
</dbReference>
<evidence type="ECO:0000256" key="2">
    <source>
        <dbReference type="ARBA" id="ARBA00022573"/>
    </source>
</evidence>
<evidence type="ECO:0000256" key="1">
    <source>
        <dbReference type="ARBA" id="ARBA00004953"/>
    </source>
</evidence>
<name>A0A078LCH5_CITKO</name>
<dbReference type="InterPro" id="IPR014776">
    <property type="entry name" value="4pyrrole_Mease_sub2"/>
</dbReference>
<dbReference type="Pfam" id="PF00590">
    <property type="entry name" value="TP_methylase"/>
    <property type="match status" value="1"/>
</dbReference>
<dbReference type="InterPro" id="IPR000878">
    <property type="entry name" value="4pyrrol_Mease"/>
</dbReference>